<name>A0A9D6V901_9BACT</name>
<dbReference type="InterPro" id="IPR018389">
    <property type="entry name" value="DctP_fam"/>
</dbReference>
<keyword evidence="1" id="KW-0732">Signal</keyword>
<dbReference type="InterPro" id="IPR038404">
    <property type="entry name" value="TRAP_DctP_sf"/>
</dbReference>
<evidence type="ECO:0000313" key="2">
    <source>
        <dbReference type="EMBL" id="MBI5252146.1"/>
    </source>
</evidence>
<dbReference type="CDD" id="cd13665">
    <property type="entry name" value="PBP2_TRAP_Dctp3_4"/>
    <property type="match status" value="1"/>
</dbReference>
<dbReference type="AlphaFoldDB" id="A0A9D6V901"/>
<dbReference type="GO" id="GO:0055085">
    <property type="term" value="P:transmembrane transport"/>
    <property type="evidence" value="ECO:0007669"/>
    <property type="project" value="InterPro"/>
</dbReference>
<dbReference type="SUPFAM" id="SSF53850">
    <property type="entry name" value="Periplasmic binding protein-like II"/>
    <property type="match status" value="1"/>
</dbReference>
<dbReference type="Proteomes" id="UP000807825">
    <property type="component" value="Unassembled WGS sequence"/>
</dbReference>
<evidence type="ECO:0000313" key="3">
    <source>
        <dbReference type="Proteomes" id="UP000807825"/>
    </source>
</evidence>
<organism evidence="2 3">
    <name type="scientific">Desulfomonile tiedjei</name>
    <dbReference type="NCBI Taxonomy" id="2358"/>
    <lineage>
        <taxon>Bacteria</taxon>
        <taxon>Pseudomonadati</taxon>
        <taxon>Thermodesulfobacteriota</taxon>
        <taxon>Desulfomonilia</taxon>
        <taxon>Desulfomonilales</taxon>
        <taxon>Desulfomonilaceae</taxon>
        <taxon>Desulfomonile</taxon>
    </lineage>
</organism>
<dbReference type="Gene3D" id="3.40.190.170">
    <property type="entry name" value="Bacterial extracellular solute-binding protein, family 7"/>
    <property type="match status" value="1"/>
</dbReference>
<dbReference type="PANTHER" id="PTHR33376:SF15">
    <property type="entry name" value="BLL6794 PROTEIN"/>
    <property type="match status" value="1"/>
</dbReference>
<accession>A0A9D6V901</accession>
<dbReference type="EMBL" id="JACRDE010000572">
    <property type="protein sequence ID" value="MBI5252146.1"/>
    <property type="molecule type" value="Genomic_DNA"/>
</dbReference>
<sequence length="340" mass="37332">MHGKTFGALVCGFFTVLLVLVSTPGQCANTVTLTYSIFFPATHGHTLLATEWAKEVEKRTNGAVKVNMFPGGTLTPPDQCYDGVVKGISDVGMSVISYTMGRFPFTEVVDLPLGYTSGIQATRLSNAYFEKFKPKEFDETKIMYLHAYGPGIVHTSKKPVKTMEDLKGVKIRCSGTSAKVVGALGATPVAMPQTEVYDALQKGVVDGVVCPIEALKGFKLTEVTKCTTQNYGSAYSLAFFVAMNKKKWDSLPKDVQETIQKINLEWAEKTGNLWDQIDKEGREYATPKGHEFITLSKEEDARWAEAVKPILAGYVAAMKAKNLPGEEALNFCVDWLKKNP</sequence>
<comment type="caution">
    <text evidence="2">The sequence shown here is derived from an EMBL/GenBank/DDBJ whole genome shotgun (WGS) entry which is preliminary data.</text>
</comment>
<reference evidence="2" key="1">
    <citation type="submission" date="2020-07" db="EMBL/GenBank/DDBJ databases">
        <title>Huge and variable diversity of episymbiotic CPR bacteria and DPANN archaea in groundwater ecosystems.</title>
        <authorList>
            <person name="He C.Y."/>
            <person name="Keren R."/>
            <person name="Whittaker M."/>
            <person name="Farag I.F."/>
            <person name="Doudna J."/>
            <person name="Cate J.H.D."/>
            <person name="Banfield J.F."/>
        </authorList>
    </citation>
    <scope>NUCLEOTIDE SEQUENCE</scope>
    <source>
        <strain evidence="2">NC_groundwater_1664_Pr3_B-0.1um_52_9</strain>
    </source>
</reference>
<evidence type="ECO:0000256" key="1">
    <source>
        <dbReference type="ARBA" id="ARBA00022729"/>
    </source>
</evidence>
<proteinExistence type="predicted"/>
<dbReference type="NCBIfam" id="NF037995">
    <property type="entry name" value="TRAP_S1"/>
    <property type="match status" value="1"/>
</dbReference>
<protein>
    <submittedName>
        <fullName evidence="2">TRAP transporter substrate-binding protein</fullName>
    </submittedName>
</protein>
<dbReference type="PANTHER" id="PTHR33376">
    <property type="match status" value="1"/>
</dbReference>
<gene>
    <name evidence="2" type="ORF">HY912_21840</name>
</gene>
<dbReference type="Pfam" id="PF03480">
    <property type="entry name" value="DctP"/>
    <property type="match status" value="1"/>
</dbReference>